<dbReference type="Proteomes" id="UP000193240">
    <property type="component" value="Unassembled WGS sequence"/>
</dbReference>
<organism evidence="2 3">
    <name type="scientific">Epicoccum nigrum</name>
    <name type="common">Soil fungus</name>
    <name type="synonym">Epicoccum purpurascens</name>
    <dbReference type="NCBI Taxonomy" id="105696"/>
    <lineage>
        <taxon>Eukaryota</taxon>
        <taxon>Fungi</taxon>
        <taxon>Dikarya</taxon>
        <taxon>Ascomycota</taxon>
        <taxon>Pezizomycotina</taxon>
        <taxon>Dothideomycetes</taxon>
        <taxon>Pleosporomycetidae</taxon>
        <taxon>Pleosporales</taxon>
        <taxon>Pleosporineae</taxon>
        <taxon>Didymellaceae</taxon>
        <taxon>Epicoccum</taxon>
    </lineage>
</organism>
<evidence type="ECO:0000313" key="2">
    <source>
        <dbReference type="EMBL" id="OSS46547.1"/>
    </source>
</evidence>
<name>A0A1Y2LTL5_EPING</name>
<feature type="compositionally biased region" description="Polar residues" evidence="1">
    <location>
        <begin position="1"/>
        <end position="12"/>
    </location>
</feature>
<proteinExistence type="predicted"/>
<gene>
    <name evidence="2" type="ORF">B5807_08403</name>
</gene>
<dbReference type="EMBL" id="KZ107851">
    <property type="protein sequence ID" value="OSS46547.1"/>
    <property type="molecule type" value="Genomic_DNA"/>
</dbReference>
<evidence type="ECO:0000256" key="1">
    <source>
        <dbReference type="SAM" id="MobiDB-lite"/>
    </source>
</evidence>
<accession>A0A1Y2LTL5</accession>
<dbReference type="InParanoid" id="A0A1Y2LTL5"/>
<protein>
    <submittedName>
        <fullName evidence="2">Uncharacterized protein</fullName>
    </submittedName>
</protein>
<dbReference type="AlphaFoldDB" id="A0A1Y2LTL5"/>
<feature type="region of interest" description="Disordered" evidence="1">
    <location>
        <begin position="1"/>
        <end position="31"/>
    </location>
</feature>
<evidence type="ECO:0000313" key="3">
    <source>
        <dbReference type="Proteomes" id="UP000193240"/>
    </source>
</evidence>
<feature type="compositionally biased region" description="Polar residues" evidence="1">
    <location>
        <begin position="19"/>
        <end position="31"/>
    </location>
</feature>
<reference evidence="2 3" key="1">
    <citation type="journal article" date="2017" name="Genome Announc.">
        <title>Genome sequence of the saprophytic ascomycete Epicoccum nigrum ICMP 19927 strain isolated from New Zealand.</title>
        <authorList>
            <person name="Fokin M."/>
            <person name="Fleetwood D."/>
            <person name="Weir B.S."/>
            <person name="Villas-Boas S.G."/>
        </authorList>
    </citation>
    <scope>NUCLEOTIDE SEQUENCE [LARGE SCALE GENOMIC DNA]</scope>
    <source>
        <strain evidence="2 3">ICMP 19927</strain>
    </source>
</reference>
<sequence length="127" mass="14094">MLVCTSSSGNTHQPDKQVASHQITKNRHWNPSSNQITSTIFPELAVHEDLKDLDGFVSFVMLTSCNDLMVISEKSHLATVTSLTVVPRHNTGLSLFACYDHVVYAPREIDMARLRGHSTRLPSHGPL</sequence>
<keyword evidence="3" id="KW-1185">Reference proteome</keyword>